<protein>
    <recommendedName>
        <fullName evidence="1">Ig-like domain-containing protein</fullName>
    </recommendedName>
</protein>
<dbReference type="PROSITE" id="PS50835">
    <property type="entry name" value="IG_LIKE"/>
    <property type="match status" value="1"/>
</dbReference>
<accession>A0A8E0RJ10</accession>
<organism evidence="2 3">
    <name type="scientific">Fasciolopsis buskii</name>
    <dbReference type="NCBI Taxonomy" id="27845"/>
    <lineage>
        <taxon>Eukaryota</taxon>
        <taxon>Metazoa</taxon>
        <taxon>Spiralia</taxon>
        <taxon>Lophotrochozoa</taxon>
        <taxon>Platyhelminthes</taxon>
        <taxon>Trematoda</taxon>
        <taxon>Digenea</taxon>
        <taxon>Plagiorchiida</taxon>
        <taxon>Echinostomata</taxon>
        <taxon>Echinostomatoidea</taxon>
        <taxon>Fasciolidae</taxon>
        <taxon>Fasciolopsis</taxon>
    </lineage>
</organism>
<dbReference type="InterPro" id="IPR007110">
    <property type="entry name" value="Ig-like_dom"/>
</dbReference>
<comment type="caution">
    <text evidence="2">The sequence shown here is derived from an EMBL/GenBank/DDBJ whole genome shotgun (WGS) entry which is preliminary data.</text>
</comment>
<evidence type="ECO:0000313" key="3">
    <source>
        <dbReference type="Proteomes" id="UP000728185"/>
    </source>
</evidence>
<dbReference type="EMBL" id="LUCM01011576">
    <property type="protein sequence ID" value="KAA0183763.1"/>
    <property type="molecule type" value="Genomic_DNA"/>
</dbReference>
<evidence type="ECO:0000259" key="1">
    <source>
        <dbReference type="PROSITE" id="PS50835"/>
    </source>
</evidence>
<sequence>MFLTSNRDRFPATGNYIQSSNELSAASGSDVQLFCCPREELGVFSVDWKEGSDFIEKKPHKGFTFSPEGTAMTVKNFQASDSEKVYSCEIRYERATHLQTFKIRTADSTTTGIPCERSTIRNSNHARRYQTVLVEGQLKIKHREVHYSKRYEDVNNRAFQDLNATVCSLVRLLLLCACSNSHVLDKTLLGIESWRTEDNTFRHCPVTCTLYKVDSGSNVLVQLSALEEDLRRAKLPIDEERFMENIEHWFARANPLTGDTIYRAAVISPGHQLTPQVDGFNIIGDEIVLILTKSSKNLLHVGMVAPEDHRQAQTKSETVEVTPRCVFVKFERVIVQTEILDTILPKNPEDIDQLCDKMLVGYEANEEQKHVLGECYILDHDWANSRVTVSVTVAMKELFGRDAEPQDLSLFWID</sequence>
<dbReference type="Proteomes" id="UP000728185">
    <property type="component" value="Unassembled WGS sequence"/>
</dbReference>
<gene>
    <name evidence="2" type="ORF">FBUS_00035</name>
</gene>
<dbReference type="Gene3D" id="2.60.40.10">
    <property type="entry name" value="Immunoglobulins"/>
    <property type="match status" value="1"/>
</dbReference>
<dbReference type="InterPro" id="IPR013783">
    <property type="entry name" value="Ig-like_fold"/>
</dbReference>
<feature type="domain" description="Ig-like" evidence="1">
    <location>
        <begin position="11"/>
        <end position="104"/>
    </location>
</feature>
<reference evidence="2" key="1">
    <citation type="submission" date="2019-05" db="EMBL/GenBank/DDBJ databases">
        <title>Annotation for the trematode Fasciolopsis buski.</title>
        <authorList>
            <person name="Choi Y.-J."/>
        </authorList>
    </citation>
    <scope>NUCLEOTIDE SEQUENCE</scope>
    <source>
        <strain evidence="2">HT</strain>
        <tissue evidence="2">Whole worm</tissue>
    </source>
</reference>
<evidence type="ECO:0000313" key="2">
    <source>
        <dbReference type="EMBL" id="KAA0183763.1"/>
    </source>
</evidence>
<dbReference type="AlphaFoldDB" id="A0A8E0RJ10"/>
<keyword evidence="3" id="KW-1185">Reference proteome</keyword>
<proteinExistence type="predicted"/>
<name>A0A8E0RJ10_9TREM</name>